<dbReference type="RefSeq" id="WP_083108983.1">
    <property type="nucleotide sequence ID" value="NZ_CP020569.1"/>
</dbReference>
<dbReference type="SUPFAM" id="SSF51182">
    <property type="entry name" value="RmlC-like cupins"/>
    <property type="match status" value="1"/>
</dbReference>
<keyword evidence="3" id="KW-1185">Reference proteome</keyword>
<dbReference type="Pfam" id="PF07883">
    <property type="entry name" value="Cupin_2"/>
    <property type="match status" value="1"/>
</dbReference>
<proteinExistence type="predicted"/>
<dbReference type="KEGG" id="sgv:B1H19_35555"/>
<reference evidence="2 3" key="1">
    <citation type="submission" date="2017-04" db="EMBL/GenBank/DDBJ databases">
        <title>Complete Genome Sequence of Streptomyces gilvosporeus F607, a Capable Producer of Natamycin.</title>
        <authorList>
            <person name="Zong G."/>
            <person name="Zhong C."/>
            <person name="Fu J."/>
            <person name="Qin R."/>
            <person name="Cao G."/>
        </authorList>
    </citation>
    <scope>NUCLEOTIDE SEQUENCE [LARGE SCALE GENOMIC DNA]</scope>
    <source>
        <strain evidence="2 3">F607</strain>
    </source>
</reference>
<evidence type="ECO:0000313" key="2">
    <source>
        <dbReference type="EMBL" id="ARF58791.1"/>
    </source>
</evidence>
<evidence type="ECO:0000259" key="1">
    <source>
        <dbReference type="Pfam" id="PF07883"/>
    </source>
</evidence>
<accession>A0A1V0U0V9</accession>
<dbReference type="STRING" id="553510.B1H19_35555"/>
<sequence>MPVQTGSRFPYPEFKARYDIPPQQPVHWQWSQVSQGLGDVEHPERGTLALSLPDGSAEVLRDVAVGYQVVPAGERTSPHAHSWYHLSVVQSGTGTVTFDETGETVELNPGDILLVPAWSGHRFTNPTGQDLVLLNLMNIPLLARLGNLEVVQQQESAP</sequence>
<evidence type="ECO:0000313" key="3">
    <source>
        <dbReference type="Proteomes" id="UP000192726"/>
    </source>
</evidence>
<name>A0A1V0U0V9_9ACTN</name>
<organism evidence="2 3">
    <name type="scientific">Streptomyces gilvosporeus</name>
    <dbReference type="NCBI Taxonomy" id="553510"/>
    <lineage>
        <taxon>Bacteria</taxon>
        <taxon>Bacillati</taxon>
        <taxon>Actinomycetota</taxon>
        <taxon>Actinomycetes</taxon>
        <taxon>Kitasatosporales</taxon>
        <taxon>Streptomycetaceae</taxon>
        <taxon>Streptomyces</taxon>
    </lineage>
</organism>
<dbReference type="Proteomes" id="UP000192726">
    <property type="component" value="Chromosome"/>
</dbReference>
<dbReference type="OrthoDB" id="4196845at2"/>
<dbReference type="EMBL" id="CP020569">
    <property type="protein sequence ID" value="ARF58791.1"/>
    <property type="molecule type" value="Genomic_DNA"/>
</dbReference>
<protein>
    <recommendedName>
        <fullName evidence="1">Cupin type-2 domain-containing protein</fullName>
    </recommendedName>
</protein>
<dbReference type="InterPro" id="IPR013096">
    <property type="entry name" value="Cupin_2"/>
</dbReference>
<gene>
    <name evidence="2" type="ORF">B1H19_35555</name>
</gene>
<dbReference type="AlphaFoldDB" id="A0A1V0U0V9"/>
<dbReference type="InterPro" id="IPR011051">
    <property type="entry name" value="RmlC_Cupin_sf"/>
</dbReference>
<dbReference type="Gene3D" id="2.60.120.10">
    <property type="entry name" value="Jelly Rolls"/>
    <property type="match status" value="1"/>
</dbReference>
<dbReference type="InterPro" id="IPR014710">
    <property type="entry name" value="RmlC-like_jellyroll"/>
</dbReference>
<dbReference type="CDD" id="cd02208">
    <property type="entry name" value="cupin_RmlC-like"/>
    <property type="match status" value="1"/>
</dbReference>
<feature type="domain" description="Cupin type-2" evidence="1">
    <location>
        <begin position="67"/>
        <end position="135"/>
    </location>
</feature>